<dbReference type="InterPro" id="IPR001034">
    <property type="entry name" value="DeoR_HTH"/>
</dbReference>
<dbReference type="SMART" id="SM00420">
    <property type="entry name" value="HTH_DEOR"/>
    <property type="match status" value="1"/>
</dbReference>
<evidence type="ECO:0000313" key="6">
    <source>
        <dbReference type="Proteomes" id="UP001501444"/>
    </source>
</evidence>
<organism evidence="5 6">
    <name type="scientific">Dactylosporangium salmoneum</name>
    <dbReference type="NCBI Taxonomy" id="53361"/>
    <lineage>
        <taxon>Bacteria</taxon>
        <taxon>Bacillati</taxon>
        <taxon>Actinomycetota</taxon>
        <taxon>Actinomycetes</taxon>
        <taxon>Micromonosporales</taxon>
        <taxon>Micromonosporaceae</taxon>
        <taxon>Dactylosporangium</taxon>
    </lineage>
</organism>
<dbReference type="Pfam" id="PF08220">
    <property type="entry name" value="HTH_DeoR"/>
    <property type="match status" value="1"/>
</dbReference>
<dbReference type="SUPFAM" id="SSF46785">
    <property type="entry name" value="Winged helix' DNA-binding domain"/>
    <property type="match status" value="1"/>
</dbReference>
<dbReference type="PANTHER" id="PTHR30363">
    <property type="entry name" value="HTH-TYPE TRANSCRIPTIONAL REGULATOR SRLR-RELATED"/>
    <property type="match status" value="1"/>
</dbReference>
<dbReference type="Proteomes" id="UP001501444">
    <property type="component" value="Unassembled WGS sequence"/>
</dbReference>
<keyword evidence="3" id="KW-0804">Transcription</keyword>
<evidence type="ECO:0000313" key="5">
    <source>
        <dbReference type="EMBL" id="GAA2345186.1"/>
    </source>
</evidence>
<dbReference type="Gene3D" id="1.10.10.10">
    <property type="entry name" value="Winged helix-like DNA-binding domain superfamily/Winged helix DNA-binding domain"/>
    <property type="match status" value="1"/>
</dbReference>
<dbReference type="InterPro" id="IPR018356">
    <property type="entry name" value="Tscrpt_reg_HTH_DeoR_CS"/>
</dbReference>
<dbReference type="InterPro" id="IPR050313">
    <property type="entry name" value="Carb_Metab_HTH_regulators"/>
</dbReference>
<dbReference type="InterPro" id="IPR036388">
    <property type="entry name" value="WH-like_DNA-bd_sf"/>
</dbReference>
<dbReference type="PROSITE" id="PS51000">
    <property type="entry name" value="HTH_DEOR_2"/>
    <property type="match status" value="1"/>
</dbReference>
<keyword evidence="1" id="KW-0805">Transcription regulation</keyword>
<feature type="domain" description="HTH deoR-type" evidence="4">
    <location>
        <begin position="9"/>
        <end position="64"/>
    </location>
</feature>
<keyword evidence="6" id="KW-1185">Reference proteome</keyword>
<name>A0ABN3G6I7_9ACTN</name>
<accession>A0ABN3G6I7</accession>
<dbReference type="PROSITE" id="PS00894">
    <property type="entry name" value="HTH_DEOR_1"/>
    <property type="match status" value="1"/>
</dbReference>
<evidence type="ECO:0000256" key="1">
    <source>
        <dbReference type="ARBA" id="ARBA00023015"/>
    </source>
</evidence>
<dbReference type="PANTHER" id="PTHR30363:SF44">
    <property type="entry name" value="AGA OPERON TRANSCRIPTIONAL REPRESSOR-RELATED"/>
    <property type="match status" value="1"/>
</dbReference>
<evidence type="ECO:0000256" key="3">
    <source>
        <dbReference type="ARBA" id="ARBA00023163"/>
    </source>
</evidence>
<comment type="caution">
    <text evidence="5">The sequence shown here is derived from an EMBL/GenBank/DDBJ whole genome shotgun (WGS) entry which is preliminary data.</text>
</comment>
<gene>
    <name evidence="5" type="ORF">GCM10010170_031220</name>
</gene>
<dbReference type="InterPro" id="IPR036390">
    <property type="entry name" value="WH_DNA-bd_sf"/>
</dbReference>
<dbReference type="EMBL" id="BAAARV010000024">
    <property type="protein sequence ID" value="GAA2345186.1"/>
    <property type="molecule type" value="Genomic_DNA"/>
</dbReference>
<sequence length="120" mass="13084">MTNQDGPLPAVRRRAILDLLAEQEFVTIEEVQAATGTSNSTVHRDLEALAAAGALSRIRGGARKRSPDNAELRSALDQLLRTLDSGDLHAVERTMRWALSLCERVRSRERWPGVANGPGA</sequence>
<dbReference type="RefSeq" id="WP_344613083.1">
    <property type="nucleotide sequence ID" value="NZ_BAAARV010000024.1"/>
</dbReference>
<proteinExistence type="predicted"/>
<keyword evidence="2" id="KW-0238">DNA-binding</keyword>
<protein>
    <recommendedName>
        <fullName evidence="4">HTH deoR-type domain-containing protein</fullName>
    </recommendedName>
</protein>
<evidence type="ECO:0000256" key="2">
    <source>
        <dbReference type="ARBA" id="ARBA00023125"/>
    </source>
</evidence>
<reference evidence="5 6" key="1">
    <citation type="journal article" date="2019" name="Int. J. Syst. Evol. Microbiol.">
        <title>The Global Catalogue of Microorganisms (GCM) 10K type strain sequencing project: providing services to taxonomists for standard genome sequencing and annotation.</title>
        <authorList>
            <consortium name="The Broad Institute Genomics Platform"/>
            <consortium name="The Broad Institute Genome Sequencing Center for Infectious Disease"/>
            <person name="Wu L."/>
            <person name="Ma J."/>
        </authorList>
    </citation>
    <scope>NUCLEOTIDE SEQUENCE [LARGE SCALE GENOMIC DNA]</scope>
    <source>
        <strain evidence="5 6">JCM 3272</strain>
    </source>
</reference>
<evidence type="ECO:0000259" key="4">
    <source>
        <dbReference type="PROSITE" id="PS51000"/>
    </source>
</evidence>